<dbReference type="GeneID" id="109725335"/>
<dbReference type="PROSITE" id="PS51782">
    <property type="entry name" value="LYSM"/>
    <property type="match status" value="1"/>
</dbReference>
<evidence type="ECO:0000313" key="5">
    <source>
        <dbReference type="RefSeq" id="XP_020110079.1"/>
    </source>
</evidence>
<feature type="region of interest" description="Disordered" evidence="1">
    <location>
        <begin position="285"/>
        <end position="306"/>
    </location>
</feature>
<dbReference type="Proteomes" id="UP000515123">
    <property type="component" value="Linkage group 20"/>
</dbReference>
<protein>
    <submittedName>
        <fullName evidence="5">LysM domain-containing GPI-anchored protein 1-like</fullName>
    </submittedName>
</protein>
<evidence type="ECO:0000313" key="4">
    <source>
        <dbReference type="Proteomes" id="UP000515123"/>
    </source>
</evidence>
<feature type="chain" id="PRO_5027922924" evidence="2">
    <location>
        <begin position="25"/>
        <end position="343"/>
    </location>
</feature>
<dbReference type="PANTHER" id="PTHR33734">
    <property type="entry name" value="LYSM DOMAIN-CONTAINING GPI-ANCHORED PROTEIN 2"/>
    <property type="match status" value="1"/>
</dbReference>
<reference evidence="5" key="2">
    <citation type="submission" date="2025-08" db="UniProtKB">
        <authorList>
            <consortium name="RefSeq"/>
        </authorList>
    </citation>
    <scope>IDENTIFICATION</scope>
    <source>
        <tissue evidence="5">Leaf</tissue>
    </source>
</reference>
<feature type="signal peptide" evidence="2">
    <location>
        <begin position="1"/>
        <end position="24"/>
    </location>
</feature>
<feature type="domain" description="LysM" evidence="3">
    <location>
        <begin position="108"/>
        <end position="151"/>
    </location>
</feature>
<dbReference type="SMART" id="SM00257">
    <property type="entry name" value="LysM"/>
    <property type="match status" value="1"/>
</dbReference>
<dbReference type="Gene3D" id="3.10.350.10">
    <property type="entry name" value="LysM domain"/>
    <property type="match status" value="1"/>
</dbReference>
<dbReference type="SUPFAM" id="SSF54106">
    <property type="entry name" value="LysM domain"/>
    <property type="match status" value="1"/>
</dbReference>
<dbReference type="Gramene" id="Aco014774.1.mrna1">
    <property type="protein sequence ID" value="Aco014774.1.mrna1"/>
    <property type="gene ID" value="Aco014774.1.path1"/>
</dbReference>
<dbReference type="AlphaFoldDB" id="A0A6P5GQA9"/>
<name>A0A6P5GQA9_ANACO</name>
<proteinExistence type="predicted"/>
<organism evidence="4 5">
    <name type="scientific">Ananas comosus</name>
    <name type="common">Pineapple</name>
    <name type="synonym">Ananas ananas</name>
    <dbReference type="NCBI Taxonomy" id="4615"/>
    <lineage>
        <taxon>Eukaryota</taxon>
        <taxon>Viridiplantae</taxon>
        <taxon>Streptophyta</taxon>
        <taxon>Embryophyta</taxon>
        <taxon>Tracheophyta</taxon>
        <taxon>Spermatophyta</taxon>
        <taxon>Magnoliopsida</taxon>
        <taxon>Liliopsida</taxon>
        <taxon>Poales</taxon>
        <taxon>Bromeliaceae</taxon>
        <taxon>Bromelioideae</taxon>
        <taxon>Ananas</taxon>
    </lineage>
</organism>
<dbReference type="OrthoDB" id="2107166at2759"/>
<evidence type="ECO:0000259" key="3">
    <source>
        <dbReference type="PROSITE" id="PS51782"/>
    </source>
</evidence>
<dbReference type="RefSeq" id="XP_020110079.1">
    <property type="nucleotide sequence ID" value="XM_020254490.1"/>
</dbReference>
<keyword evidence="4" id="KW-1185">Reference proteome</keyword>
<dbReference type="InterPro" id="IPR036779">
    <property type="entry name" value="LysM_dom_sf"/>
</dbReference>
<reference evidence="4" key="1">
    <citation type="journal article" date="2015" name="Nat. Genet.">
        <title>The pineapple genome and the evolution of CAM photosynthesis.</title>
        <authorList>
            <person name="Ming R."/>
            <person name="VanBuren R."/>
            <person name="Wai C.M."/>
            <person name="Tang H."/>
            <person name="Schatz M.C."/>
            <person name="Bowers J.E."/>
            <person name="Lyons E."/>
            <person name="Wang M.L."/>
            <person name="Chen J."/>
            <person name="Biggers E."/>
            <person name="Zhang J."/>
            <person name="Huang L."/>
            <person name="Zhang L."/>
            <person name="Miao W."/>
            <person name="Zhang J."/>
            <person name="Ye Z."/>
            <person name="Miao C."/>
            <person name="Lin Z."/>
            <person name="Wang H."/>
            <person name="Zhou H."/>
            <person name="Yim W.C."/>
            <person name="Priest H.D."/>
            <person name="Zheng C."/>
            <person name="Woodhouse M."/>
            <person name="Edger P.P."/>
            <person name="Guyot R."/>
            <person name="Guo H.B."/>
            <person name="Guo H."/>
            <person name="Zheng G."/>
            <person name="Singh R."/>
            <person name="Sharma A."/>
            <person name="Min X."/>
            <person name="Zheng Y."/>
            <person name="Lee H."/>
            <person name="Gurtowski J."/>
            <person name="Sedlazeck F.J."/>
            <person name="Harkess A."/>
            <person name="McKain M.R."/>
            <person name="Liao Z."/>
            <person name="Fang J."/>
            <person name="Liu J."/>
            <person name="Zhang X."/>
            <person name="Zhang Q."/>
            <person name="Hu W."/>
            <person name="Qin Y."/>
            <person name="Wang K."/>
            <person name="Chen L.Y."/>
            <person name="Shirley N."/>
            <person name="Lin Y.R."/>
            <person name="Liu L.Y."/>
            <person name="Hernandez A.G."/>
            <person name="Wright C.L."/>
            <person name="Bulone V."/>
            <person name="Tuskan G.A."/>
            <person name="Heath K."/>
            <person name="Zee F."/>
            <person name="Moore P.H."/>
            <person name="Sunkar R."/>
            <person name="Leebens-Mack J.H."/>
            <person name="Mockler T."/>
            <person name="Bennetzen J.L."/>
            <person name="Freeling M."/>
            <person name="Sankoff D."/>
            <person name="Paterson A.H."/>
            <person name="Zhu X."/>
            <person name="Yang X."/>
            <person name="Smith J.A."/>
            <person name="Cushman J.C."/>
            <person name="Paull R.E."/>
            <person name="Yu Q."/>
        </authorList>
    </citation>
    <scope>NUCLEOTIDE SEQUENCE [LARGE SCALE GENOMIC DNA]</scope>
    <source>
        <strain evidence="4">cv. F153</strain>
    </source>
</reference>
<evidence type="ECO:0000256" key="2">
    <source>
        <dbReference type="SAM" id="SignalP"/>
    </source>
</evidence>
<dbReference type="InterPro" id="IPR018392">
    <property type="entry name" value="LysM"/>
</dbReference>
<dbReference type="Pfam" id="PF01476">
    <property type="entry name" value="LysM"/>
    <property type="match status" value="1"/>
</dbReference>
<accession>A0A6P5GQA9</accession>
<keyword evidence="2" id="KW-0732">Signal</keyword>
<gene>
    <name evidence="5" type="primary">LOC109725335</name>
</gene>
<dbReference type="CDD" id="cd00118">
    <property type="entry name" value="LysM"/>
    <property type="match status" value="1"/>
</dbReference>
<evidence type="ECO:0000256" key="1">
    <source>
        <dbReference type="SAM" id="MobiDB-lite"/>
    </source>
</evidence>
<sequence>MVVPPLVFFFFFFLLLSLPLLSLSKSTIEPCSGSDTCPALVGYTLYADLKVSEVAALFGADPFALLAANAVDASSSPDPILPAGLFLRVPVPCACFNSTDNLLPAIYLSYVVRDGDSVPAIAARFATTVTDVMNVNGMGSPVIRPGDILAIPLPGCASMFPNYASDYGLVVANGTYTVTAGHCVQCSCSAGDPNLYCTPASLTASCSSMQCNNSNLMLGNFTSQPTSAGCNVTSCNYNGFVNGTIITKLTTSLQPQCPGPRRLPPLIPPPATVTHQTFLAPSPSPMAAQAGGPINTPKSSVPGSFSLPANGPAGSASAAPRFLPYPHFLVAFVIFSFVFNLSV</sequence>
<dbReference type="PANTHER" id="PTHR33734:SF35">
    <property type="entry name" value="LYSM DOMAIN-CONTAINING GPI-ANCHORED PROTEIN 1"/>
    <property type="match status" value="1"/>
</dbReference>